<evidence type="ECO:0000256" key="3">
    <source>
        <dbReference type="ARBA" id="ARBA00013137"/>
    </source>
</evidence>
<evidence type="ECO:0000313" key="11">
    <source>
        <dbReference type="Proteomes" id="UP000051074"/>
    </source>
</evidence>
<evidence type="ECO:0000256" key="2">
    <source>
        <dbReference type="ARBA" id="ARBA00001974"/>
    </source>
</evidence>
<dbReference type="InterPro" id="IPR050315">
    <property type="entry name" value="FAD-oxidoreductase_2"/>
</dbReference>
<evidence type="ECO:0000256" key="6">
    <source>
        <dbReference type="ARBA" id="ARBA00022827"/>
    </source>
</evidence>
<dbReference type="Pfam" id="PF04205">
    <property type="entry name" value="FMN_bind"/>
    <property type="match status" value="1"/>
</dbReference>
<accession>K0NYW0</accession>
<protein>
    <recommendedName>
        <fullName evidence="4">Urocanate reductase</fullName>
        <ecNumber evidence="3">1.3.99.33</ecNumber>
    </recommendedName>
</protein>
<gene>
    <name evidence="10" type="ORF">FC20_GL001634</name>
</gene>
<evidence type="ECO:0000256" key="4">
    <source>
        <dbReference type="ARBA" id="ARBA00015872"/>
    </source>
</evidence>
<dbReference type="PANTHER" id="PTHR43400">
    <property type="entry name" value="FUMARATE REDUCTASE"/>
    <property type="match status" value="1"/>
</dbReference>
<dbReference type="AlphaFoldDB" id="K0NYW0"/>
<dbReference type="InterPro" id="IPR007329">
    <property type="entry name" value="FMN-bd"/>
</dbReference>
<dbReference type="STRING" id="1293597.FC20_GL001634"/>
<dbReference type="Gene3D" id="3.90.700.10">
    <property type="entry name" value="Succinate dehydrogenase/fumarate reductase flavoprotein, catalytic domain"/>
    <property type="match status" value="1"/>
</dbReference>
<dbReference type="Proteomes" id="UP000051074">
    <property type="component" value="Unassembled WGS sequence"/>
</dbReference>
<dbReference type="Gene3D" id="3.50.50.60">
    <property type="entry name" value="FAD/NAD(P)-binding domain"/>
    <property type="match status" value="1"/>
</dbReference>
<evidence type="ECO:0000256" key="7">
    <source>
        <dbReference type="ARBA" id="ARBA00023002"/>
    </source>
</evidence>
<dbReference type="PANTHER" id="PTHR43400:SF10">
    <property type="entry name" value="3-OXOSTEROID 1-DEHYDROGENASE"/>
    <property type="match status" value="1"/>
</dbReference>
<dbReference type="GO" id="GO:0008202">
    <property type="term" value="P:steroid metabolic process"/>
    <property type="evidence" value="ECO:0007669"/>
    <property type="project" value="UniProtKB-ARBA"/>
</dbReference>
<dbReference type="EC" id="1.3.99.33" evidence="3"/>
<keyword evidence="6" id="KW-0274">FAD</keyword>
<dbReference type="eggNOG" id="COG0431">
    <property type="taxonomic scope" value="Bacteria"/>
</dbReference>
<comment type="catalytic activity">
    <reaction evidence="8">
        <text>dihydrourocanate + A = urocanate + AH2</text>
        <dbReference type="Rhea" id="RHEA:36059"/>
        <dbReference type="ChEBI" id="CHEBI:13193"/>
        <dbReference type="ChEBI" id="CHEBI:17499"/>
        <dbReference type="ChEBI" id="CHEBI:27247"/>
        <dbReference type="ChEBI" id="CHEBI:72991"/>
        <dbReference type="EC" id="1.3.99.33"/>
    </reaction>
</comment>
<dbReference type="EMBL" id="AZDU01000065">
    <property type="protein sequence ID" value="KRL00008.1"/>
    <property type="molecule type" value="Genomic_DNA"/>
</dbReference>
<organism evidence="10 11">
    <name type="scientific">Lactobacillus equicursoris DSM 19284 = JCM 14600 = CIP 110162</name>
    <dbReference type="NCBI Taxonomy" id="1293597"/>
    <lineage>
        <taxon>Bacteria</taxon>
        <taxon>Bacillati</taxon>
        <taxon>Bacillota</taxon>
        <taxon>Bacilli</taxon>
        <taxon>Lactobacillales</taxon>
        <taxon>Lactobacillaceae</taxon>
        <taxon>Lactobacillus</taxon>
    </lineage>
</organism>
<evidence type="ECO:0000256" key="1">
    <source>
        <dbReference type="ARBA" id="ARBA00001917"/>
    </source>
</evidence>
<dbReference type="SUPFAM" id="SSF51905">
    <property type="entry name" value="FAD/NAD(P)-binding domain"/>
    <property type="match status" value="1"/>
</dbReference>
<dbReference type="RefSeq" id="WP_008460373.1">
    <property type="nucleotide sequence ID" value="NZ_AZDU01000065.1"/>
</dbReference>
<proteinExistence type="predicted"/>
<evidence type="ECO:0000256" key="8">
    <source>
        <dbReference type="ARBA" id="ARBA00049922"/>
    </source>
</evidence>
<dbReference type="GO" id="GO:0033765">
    <property type="term" value="F:steroid dehydrogenase activity, acting on the CH-CH group of donors"/>
    <property type="evidence" value="ECO:0007669"/>
    <property type="project" value="UniProtKB-ARBA"/>
</dbReference>
<dbReference type="InterPro" id="IPR027477">
    <property type="entry name" value="Succ_DH/fumarate_Rdtase_cat_sf"/>
</dbReference>
<dbReference type="Gene3D" id="3.90.1010.20">
    <property type="match status" value="1"/>
</dbReference>
<comment type="caution">
    <text evidence="10">The sequence shown here is derived from an EMBL/GenBank/DDBJ whole genome shotgun (WGS) entry which is preliminary data.</text>
</comment>
<dbReference type="SUPFAM" id="SSF56425">
    <property type="entry name" value="Succinate dehydrogenase/fumarate reductase flavoprotein, catalytic domain"/>
    <property type="match status" value="1"/>
</dbReference>
<evidence type="ECO:0000313" key="10">
    <source>
        <dbReference type="EMBL" id="KRL00008.1"/>
    </source>
</evidence>
<dbReference type="InterPro" id="IPR003953">
    <property type="entry name" value="FAD-dep_OxRdtase_2_FAD-bd"/>
</dbReference>
<keyword evidence="11" id="KW-1185">Reference proteome</keyword>
<evidence type="ECO:0000256" key="5">
    <source>
        <dbReference type="ARBA" id="ARBA00022630"/>
    </source>
</evidence>
<dbReference type="GO" id="GO:0010181">
    <property type="term" value="F:FMN binding"/>
    <property type="evidence" value="ECO:0007669"/>
    <property type="project" value="InterPro"/>
</dbReference>
<dbReference type="SMART" id="SM00900">
    <property type="entry name" value="FMN_bind"/>
    <property type="match status" value="1"/>
</dbReference>
<dbReference type="eggNOG" id="COG3976">
    <property type="taxonomic scope" value="Bacteria"/>
</dbReference>
<dbReference type="InterPro" id="IPR036188">
    <property type="entry name" value="FAD/NAD-bd_sf"/>
</dbReference>
<dbReference type="GO" id="GO:0016020">
    <property type="term" value="C:membrane"/>
    <property type="evidence" value="ECO:0007669"/>
    <property type="project" value="InterPro"/>
</dbReference>
<comment type="cofactor">
    <cofactor evidence="1">
        <name>FMN</name>
        <dbReference type="ChEBI" id="CHEBI:58210"/>
    </cofactor>
</comment>
<dbReference type="PATRIC" id="fig|1293597.4.peg.1738"/>
<feature type="domain" description="FMN-binding" evidence="9">
    <location>
        <begin position="530"/>
        <end position="604"/>
    </location>
</feature>
<keyword evidence="5" id="KW-0285">Flavoprotein</keyword>
<comment type="cofactor">
    <cofactor evidence="2">
        <name>FAD</name>
        <dbReference type="ChEBI" id="CHEBI:57692"/>
    </cofactor>
</comment>
<dbReference type="eggNOG" id="COG1053">
    <property type="taxonomic scope" value="Bacteria"/>
</dbReference>
<evidence type="ECO:0000259" key="9">
    <source>
        <dbReference type="SMART" id="SM00900"/>
    </source>
</evidence>
<keyword evidence="7" id="KW-0560">Oxidoreductase</keyword>
<sequence length="605" mass="66675">MYATKDTKWNADYDVLVLGFGGAGGNAARFAADAGAHVLLVDAAPFGHEGGNTRYSAQHVAMATDYAKINKYFKRLAAPFQIPEKMMDVYTDGIYHMTDMFKEHFGIDAFVWSRDVKPGDILDEKEHMAEYPEYEGSEAFDFALVHNRDFDAEFWKTIRKTVLDRKEQIDVWLNSRASHLLQDPETGAVVGAVVNRNHKDYYIHARNGVVLATGGFENNPVMQQNYLHITKLTPFGSLYNRGDGVTMAEEVGAKLWHMSNYESLGVVPSYTFQEEEGQRGRQIGHWKLLYNGSIFAIADDGSRFMKEDAKFRHGHIYEHGDYLMPHAYDNAWLVFDQKQYDRFVAEKEQTGQLRYPKFLDKTISAASSQELAEKMGVPADKLAETIKTFNAFAESGRDAEFGREAAGMEAFASGQLYAIKLAPAVLNTQGGPERNEKGEILDANDQVIPHLYGAGELGGICANRYQGGGNLAECLIFGKISGTNAASVKDDAQAVSLTKPVPAVNDLVDGERMDNIELGENQYLGSTEAGIGGKIVVRVTYKDEKIEDVEVLESHETEGIGAVAIKELPAKIVAANSTEIDAVSGASTTTRALEEAVNKAIEQAK</sequence>
<reference evidence="10 11" key="1">
    <citation type="journal article" date="2015" name="Genome Announc.">
        <title>Expanding the biotechnology potential of lactobacilli through comparative genomics of 213 strains and associated genera.</title>
        <authorList>
            <person name="Sun Z."/>
            <person name="Harris H.M."/>
            <person name="McCann A."/>
            <person name="Guo C."/>
            <person name="Argimon S."/>
            <person name="Zhang W."/>
            <person name="Yang X."/>
            <person name="Jeffery I.B."/>
            <person name="Cooney J.C."/>
            <person name="Kagawa T.F."/>
            <person name="Liu W."/>
            <person name="Song Y."/>
            <person name="Salvetti E."/>
            <person name="Wrobel A."/>
            <person name="Rasinkangas P."/>
            <person name="Parkhill J."/>
            <person name="Rea M.C."/>
            <person name="O'Sullivan O."/>
            <person name="Ritari J."/>
            <person name="Douillard F.P."/>
            <person name="Paul Ross R."/>
            <person name="Yang R."/>
            <person name="Briner A.E."/>
            <person name="Felis G.E."/>
            <person name="de Vos W.M."/>
            <person name="Barrangou R."/>
            <person name="Klaenhammer T.R."/>
            <person name="Caufield P.W."/>
            <person name="Cui Y."/>
            <person name="Zhang H."/>
            <person name="O'Toole P.W."/>
        </authorList>
    </citation>
    <scope>NUCLEOTIDE SEQUENCE [LARGE SCALE GENOMIC DNA]</scope>
    <source>
        <strain evidence="10 11">DSM 19284</strain>
    </source>
</reference>
<name>K0NYW0_9LACO</name>
<dbReference type="Pfam" id="PF00890">
    <property type="entry name" value="FAD_binding_2"/>
    <property type="match status" value="1"/>
</dbReference>